<reference evidence="1" key="1">
    <citation type="submission" date="2022-05" db="EMBL/GenBank/DDBJ databases">
        <authorList>
            <person name="Sun X."/>
        </authorList>
    </citation>
    <scope>NUCLEOTIDE SEQUENCE</scope>
    <source>
        <strain evidence="1">Ai-910</strain>
    </source>
</reference>
<sequence length="195" mass="22421">MKYLLSIVLVIGFSCTKIQAQEASVERSIWGAQIIMLPLSVYNESKLTNEIALRSELSWGFSWSGGGYYDSSVRWEVIPYLIVEPRYYYNLNRRLEKGKRIDGNSGNYLSLYTCIQPGIGFKSDNARIDPGVFVIPMYGLKRNIGKRFNFELAYGIGYGWIFEEYTYFNGETHRETDSGVLLNFRLAIGYMFKKG</sequence>
<dbReference type="RefSeq" id="WP_250723556.1">
    <property type="nucleotide sequence ID" value="NZ_CP098400.1"/>
</dbReference>
<dbReference type="EMBL" id="CP098400">
    <property type="protein sequence ID" value="URW79582.1"/>
    <property type="molecule type" value="Genomic_DNA"/>
</dbReference>
<dbReference type="KEGG" id="alkq:M9189_12040"/>
<gene>
    <name evidence="1" type="ORF">M9189_12040</name>
</gene>
<keyword evidence="2" id="KW-1185">Reference proteome</keyword>
<evidence type="ECO:0000313" key="1">
    <source>
        <dbReference type="EMBL" id="URW79582.1"/>
    </source>
</evidence>
<accession>A0A9J6ZPX1</accession>
<evidence type="ECO:0008006" key="3">
    <source>
        <dbReference type="Google" id="ProtNLM"/>
    </source>
</evidence>
<protein>
    <recommendedName>
        <fullName evidence="3">DUF3575 domain-containing protein</fullName>
    </recommendedName>
</protein>
<dbReference type="AlphaFoldDB" id="A0A9J6ZPX1"/>
<organism evidence="1 2">
    <name type="scientific">Xiashengella succiniciproducens</name>
    <dbReference type="NCBI Taxonomy" id="2949635"/>
    <lineage>
        <taxon>Bacteria</taxon>
        <taxon>Pseudomonadati</taxon>
        <taxon>Bacteroidota</taxon>
        <taxon>Bacteroidia</taxon>
        <taxon>Marinilabiliales</taxon>
        <taxon>Marinilabiliaceae</taxon>
        <taxon>Xiashengella</taxon>
    </lineage>
</organism>
<dbReference type="Proteomes" id="UP001056426">
    <property type="component" value="Chromosome"/>
</dbReference>
<name>A0A9J6ZPX1_9BACT</name>
<evidence type="ECO:0000313" key="2">
    <source>
        <dbReference type="Proteomes" id="UP001056426"/>
    </source>
</evidence>
<reference evidence="1" key="2">
    <citation type="submission" date="2022-06" db="EMBL/GenBank/DDBJ databases">
        <title>Xiashengella guii gen. nov. sp. nov., a bacterium isolated form anaerobic digestion tank.</title>
        <authorList>
            <person name="Huang H."/>
        </authorList>
    </citation>
    <scope>NUCLEOTIDE SEQUENCE</scope>
    <source>
        <strain evidence="1">Ai-910</strain>
    </source>
</reference>
<dbReference type="PROSITE" id="PS51257">
    <property type="entry name" value="PROKAR_LIPOPROTEIN"/>
    <property type="match status" value="1"/>
</dbReference>
<proteinExistence type="predicted"/>